<proteinExistence type="predicted"/>
<name>A0A556AW69_9BURK</name>
<dbReference type="InterPro" id="IPR039935">
    <property type="entry name" value="YML079W-like"/>
</dbReference>
<comment type="caution">
    <text evidence="2">The sequence shown here is derived from an EMBL/GenBank/DDBJ whole genome shotgun (WGS) entry which is preliminary data.</text>
</comment>
<dbReference type="EMBL" id="VLTJ01000011">
    <property type="protein sequence ID" value="TSH97170.1"/>
    <property type="molecule type" value="Genomic_DNA"/>
</dbReference>
<dbReference type="Pfam" id="PF06172">
    <property type="entry name" value="Cupin_5"/>
    <property type="match status" value="1"/>
</dbReference>
<sequence>MPPRARALIDTLGLQPHPEGGYFREVHRADAQVQCADGQARAAMTTIFFLLPAGAVSRWHRVSSDEVWHYYEGAPLELAVLPAHASAVARMTLGLVATGTLPLRVVPAQAWQAARSLGEYTLVGCSVGPGFTFADFVLLDALPGAQWPAALAADRAGF</sequence>
<gene>
    <name evidence="2" type="ORF">FOZ76_06740</name>
</gene>
<dbReference type="SUPFAM" id="SSF51182">
    <property type="entry name" value="RmlC-like cupins"/>
    <property type="match status" value="1"/>
</dbReference>
<dbReference type="AlphaFoldDB" id="A0A556AW69"/>
<reference evidence="2 3" key="1">
    <citation type="submission" date="2019-07" db="EMBL/GenBank/DDBJ databases">
        <title>Qingshengfaniella alkalisoli gen. nov., sp. nov., isolated from saline soil.</title>
        <authorList>
            <person name="Xu L."/>
            <person name="Huang X.-X."/>
            <person name="Sun J.-Q."/>
        </authorList>
    </citation>
    <scope>NUCLEOTIDE SEQUENCE [LARGE SCALE GENOMIC DNA]</scope>
    <source>
        <strain evidence="2 3">DSM 27279</strain>
    </source>
</reference>
<evidence type="ECO:0000259" key="1">
    <source>
        <dbReference type="Pfam" id="PF06172"/>
    </source>
</evidence>
<dbReference type="InterPro" id="IPR009327">
    <property type="entry name" value="Cupin_DUF985"/>
</dbReference>
<dbReference type="PANTHER" id="PTHR33387">
    <property type="entry name" value="RMLC-LIKE JELLY ROLL FOLD PROTEIN"/>
    <property type="match status" value="1"/>
</dbReference>
<protein>
    <submittedName>
        <fullName evidence="2">Cupin domain-containing protein</fullName>
    </submittedName>
</protein>
<keyword evidence="3" id="KW-1185">Reference proteome</keyword>
<dbReference type="InterPro" id="IPR014710">
    <property type="entry name" value="RmlC-like_jellyroll"/>
</dbReference>
<dbReference type="InterPro" id="IPR011051">
    <property type="entry name" value="RmlC_Cupin_sf"/>
</dbReference>
<dbReference type="Proteomes" id="UP000318405">
    <property type="component" value="Unassembled WGS sequence"/>
</dbReference>
<dbReference type="Gene3D" id="2.60.120.10">
    <property type="entry name" value="Jelly Rolls"/>
    <property type="match status" value="1"/>
</dbReference>
<accession>A0A556AW69</accession>
<dbReference type="CDD" id="cd06121">
    <property type="entry name" value="cupin_YML079wp"/>
    <property type="match status" value="1"/>
</dbReference>
<dbReference type="OrthoDB" id="9798288at2"/>
<feature type="domain" description="DUF985" evidence="1">
    <location>
        <begin position="7"/>
        <end position="138"/>
    </location>
</feature>
<evidence type="ECO:0000313" key="3">
    <source>
        <dbReference type="Proteomes" id="UP000318405"/>
    </source>
</evidence>
<dbReference type="PANTHER" id="PTHR33387:SF3">
    <property type="entry name" value="DUF985 DOMAIN-CONTAINING PROTEIN"/>
    <property type="match status" value="1"/>
</dbReference>
<organism evidence="2 3">
    <name type="scientific">Verticiella sediminum</name>
    <dbReference type="NCBI Taxonomy" id="1247510"/>
    <lineage>
        <taxon>Bacteria</taxon>
        <taxon>Pseudomonadati</taxon>
        <taxon>Pseudomonadota</taxon>
        <taxon>Betaproteobacteria</taxon>
        <taxon>Burkholderiales</taxon>
        <taxon>Alcaligenaceae</taxon>
        <taxon>Verticiella</taxon>
    </lineage>
</organism>
<evidence type="ECO:0000313" key="2">
    <source>
        <dbReference type="EMBL" id="TSH97170.1"/>
    </source>
</evidence>